<dbReference type="AlphaFoldDB" id="A0A0R1NIZ1"/>
<organism evidence="1 2">
    <name type="scientific">Lactobacillus gallinarum DSM 10532 = JCM 2011</name>
    <dbReference type="NCBI Taxonomy" id="1423748"/>
    <lineage>
        <taxon>Bacteria</taxon>
        <taxon>Bacillati</taxon>
        <taxon>Bacillota</taxon>
        <taxon>Bacilli</taxon>
        <taxon>Lactobacillales</taxon>
        <taxon>Lactobacillaceae</taxon>
        <taxon>Lactobacillus</taxon>
    </lineage>
</organism>
<dbReference type="OrthoDB" id="9785372at2"/>
<reference evidence="1 2" key="1">
    <citation type="journal article" date="2015" name="Genome Announc.">
        <title>Expanding the biotechnology potential of lactobacilli through comparative genomics of 213 strains and associated genera.</title>
        <authorList>
            <person name="Sun Z."/>
            <person name="Harris H.M."/>
            <person name="McCann A."/>
            <person name="Guo C."/>
            <person name="Argimon S."/>
            <person name="Zhang W."/>
            <person name="Yang X."/>
            <person name="Jeffery I.B."/>
            <person name="Cooney J.C."/>
            <person name="Kagawa T.F."/>
            <person name="Liu W."/>
            <person name="Song Y."/>
            <person name="Salvetti E."/>
            <person name="Wrobel A."/>
            <person name="Rasinkangas P."/>
            <person name="Parkhill J."/>
            <person name="Rea M.C."/>
            <person name="O'Sullivan O."/>
            <person name="Ritari J."/>
            <person name="Douillard F.P."/>
            <person name="Paul Ross R."/>
            <person name="Yang R."/>
            <person name="Briner A.E."/>
            <person name="Felis G.E."/>
            <person name="de Vos W.M."/>
            <person name="Barrangou R."/>
            <person name="Klaenhammer T.R."/>
            <person name="Caufield P.W."/>
            <person name="Cui Y."/>
            <person name="Zhang H."/>
            <person name="O'Toole P.W."/>
        </authorList>
    </citation>
    <scope>NUCLEOTIDE SEQUENCE [LARGE SCALE GENOMIC DNA]</scope>
    <source>
        <strain evidence="1 2">DSM 10532</strain>
    </source>
</reference>
<dbReference type="EMBL" id="AZEL01000069">
    <property type="protein sequence ID" value="KRL20257.1"/>
    <property type="molecule type" value="Genomic_DNA"/>
</dbReference>
<dbReference type="PATRIC" id="fig|1423748.3.peg.220"/>
<name>A0A0R1NIZ1_9LACO</name>
<dbReference type="RefSeq" id="WP_155830881.1">
    <property type="nucleotide sequence ID" value="NZ_AZEL01000069.1"/>
</dbReference>
<proteinExistence type="predicted"/>
<sequence length="51" mass="5518">MSVNNSESQSNPIPDVAQVLADVLKFPATKYKVIEMTGGDTPIDKALEQVK</sequence>
<evidence type="ECO:0000313" key="2">
    <source>
        <dbReference type="Proteomes" id="UP000051311"/>
    </source>
</evidence>
<comment type="caution">
    <text evidence="1">The sequence shown here is derived from an EMBL/GenBank/DDBJ whole genome shotgun (WGS) entry which is preliminary data.</text>
</comment>
<dbReference type="STRING" id="1423748.FC37_GL000204"/>
<protein>
    <submittedName>
        <fullName evidence="1">Uncharacterized protein</fullName>
    </submittedName>
</protein>
<accession>A0A0R1NIZ1</accession>
<evidence type="ECO:0000313" key="1">
    <source>
        <dbReference type="EMBL" id="KRL20257.1"/>
    </source>
</evidence>
<gene>
    <name evidence="1" type="ORF">FC37_GL000204</name>
</gene>
<dbReference type="Proteomes" id="UP000051311">
    <property type="component" value="Unassembled WGS sequence"/>
</dbReference>